<proteinExistence type="predicted"/>
<dbReference type="SUPFAM" id="SSF159888">
    <property type="entry name" value="YdhG-like"/>
    <property type="match status" value="1"/>
</dbReference>
<dbReference type="Pfam" id="PF08818">
    <property type="entry name" value="DUF1801"/>
    <property type="match status" value="1"/>
</dbReference>
<name>A0A7G3UGU8_STRT9</name>
<keyword evidence="3" id="KW-1185">Reference proteome</keyword>
<reference evidence="2 3" key="1">
    <citation type="journal article" date="2012" name="J. Bacteriol.">
        <title>Draft genome of Streptomyces tsukubaensis NRRL 18488, the producer of the clinically important immunosuppressant tacrolimus (FK506).</title>
        <authorList>
            <person name="Barreiro C."/>
            <person name="Prieto C."/>
            <person name="Sola-Landa A."/>
            <person name="Solera E."/>
            <person name="Martinez-Castro M."/>
            <person name="Perez-Redondo R."/>
            <person name="Garcia-Estrada C."/>
            <person name="Aparicio J.F."/>
            <person name="Fernandez-Martinez L.T."/>
            <person name="Santos-Aberturas J."/>
            <person name="Salehi-Najafabadi Z."/>
            <person name="Rodriguez-Garcia A."/>
            <person name="Tauch A."/>
            <person name="Martin J.F."/>
        </authorList>
    </citation>
    <scope>NUCLEOTIDE SEQUENCE [LARGE SCALE GENOMIC DNA]</scope>
    <source>
        <strain evidence="3">DSM 42081 / NBRC 108919 / NRRL 18488 / 9993</strain>
    </source>
</reference>
<protein>
    <submittedName>
        <fullName evidence="2">DUF1801 domain-containing protein</fullName>
    </submittedName>
</protein>
<organism evidence="2 3">
    <name type="scientific">Streptomyces tsukubensis (strain DSM 42081 / NBRC 108919 / NRRL 18488 / 9993)</name>
    <dbReference type="NCBI Taxonomy" id="1114943"/>
    <lineage>
        <taxon>Bacteria</taxon>
        <taxon>Bacillati</taxon>
        <taxon>Actinomycetota</taxon>
        <taxon>Actinomycetes</taxon>
        <taxon>Kitasatosporales</taxon>
        <taxon>Streptomycetaceae</taxon>
        <taxon>Streptomyces</taxon>
    </lineage>
</organism>
<feature type="domain" description="YdhG-like" evidence="1">
    <location>
        <begin position="20"/>
        <end position="112"/>
    </location>
</feature>
<dbReference type="AlphaFoldDB" id="A0A7G3UGU8"/>
<evidence type="ECO:0000313" key="3">
    <source>
        <dbReference type="Proteomes" id="UP000005940"/>
    </source>
</evidence>
<evidence type="ECO:0000313" key="2">
    <source>
        <dbReference type="EMBL" id="QKM68635.1"/>
    </source>
</evidence>
<accession>A0A7G3UGU8</accession>
<dbReference type="Proteomes" id="UP000005940">
    <property type="component" value="Chromosome"/>
</dbReference>
<dbReference type="RefSeq" id="WP_040915463.1">
    <property type="nucleotide sequence ID" value="NZ_CP029159.1"/>
</dbReference>
<gene>
    <name evidence="2" type="ORF">STSU_017100</name>
</gene>
<evidence type="ECO:0000259" key="1">
    <source>
        <dbReference type="Pfam" id="PF08818"/>
    </source>
</evidence>
<dbReference type="Gene3D" id="3.90.1150.200">
    <property type="match status" value="1"/>
</dbReference>
<sequence>MVQSAAGDVDGYLAEAPEERRAVLTELRRLCRAELAGFDEVMAYGMPAYERDGTAEIAFASQKQYISFYLLRSDVREAFEERLAGQDMGKGCLRFRKPERVDFGLLRDLLRATAARPGTVC</sequence>
<dbReference type="EMBL" id="CP029159">
    <property type="protein sequence ID" value="QKM68635.1"/>
    <property type="molecule type" value="Genomic_DNA"/>
</dbReference>
<dbReference type="InterPro" id="IPR014922">
    <property type="entry name" value="YdhG-like"/>
</dbReference>